<feature type="non-terminal residue" evidence="3">
    <location>
        <position position="1"/>
    </location>
</feature>
<dbReference type="InterPro" id="IPR054722">
    <property type="entry name" value="PolX-like_BBD"/>
</dbReference>
<reference evidence="3" key="1">
    <citation type="submission" date="2018-05" db="EMBL/GenBank/DDBJ databases">
        <title>Draft genome of Mucuna pruriens seed.</title>
        <authorList>
            <person name="Nnadi N.E."/>
            <person name="Vos R."/>
            <person name="Hasami M.H."/>
            <person name="Devisetty U.K."/>
            <person name="Aguiy J.C."/>
        </authorList>
    </citation>
    <scope>NUCLEOTIDE SEQUENCE [LARGE SCALE GENOMIC DNA]</scope>
    <source>
        <strain evidence="3">JCA_2017</strain>
    </source>
</reference>
<dbReference type="Pfam" id="PF14223">
    <property type="entry name" value="Retrotran_gag_2"/>
    <property type="match status" value="1"/>
</dbReference>
<dbReference type="Proteomes" id="UP000257109">
    <property type="component" value="Unassembled WGS sequence"/>
</dbReference>
<dbReference type="STRING" id="157652.A0A371FMG0"/>
<dbReference type="AlphaFoldDB" id="A0A371FMG0"/>
<dbReference type="OrthoDB" id="1072921at2759"/>
<accession>A0A371FMG0</accession>
<dbReference type="InterPro" id="IPR025724">
    <property type="entry name" value="GAG-pre-integrase_dom"/>
</dbReference>
<evidence type="ECO:0000259" key="1">
    <source>
        <dbReference type="Pfam" id="PF13976"/>
    </source>
</evidence>
<organism evidence="3 4">
    <name type="scientific">Mucuna pruriens</name>
    <name type="common">Velvet bean</name>
    <name type="synonym">Dolichos pruriens</name>
    <dbReference type="NCBI Taxonomy" id="157652"/>
    <lineage>
        <taxon>Eukaryota</taxon>
        <taxon>Viridiplantae</taxon>
        <taxon>Streptophyta</taxon>
        <taxon>Embryophyta</taxon>
        <taxon>Tracheophyta</taxon>
        <taxon>Spermatophyta</taxon>
        <taxon>Magnoliopsida</taxon>
        <taxon>eudicotyledons</taxon>
        <taxon>Gunneridae</taxon>
        <taxon>Pentapetalae</taxon>
        <taxon>rosids</taxon>
        <taxon>fabids</taxon>
        <taxon>Fabales</taxon>
        <taxon>Fabaceae</taxon>
        <taxon>Papilionoideae</taxon>
        <taxon>50 kb inversion clade</taxon>
        <taxon>NPAAA clade</taxon>
        <taxon>indigoferoid/millettioid clade</taxon>
        <taxon>Phaseoleae</taxon>
        <taxon>Mucuna</taxon>
    </lineage>
</organism>
<protein>
    <submittedName>
        <fullName evidence="3">Uncharacterized protein</fullName>
    </submittedName>
</protein>
<feature type="domain" description="Retrovirus-related Pol polyprotein from transposon TNT 1-94-like beta-barrel" evidence="2">
    <location>
        <begin position="112"/>
        <end position="191"/>
    </location>
</feature>
<comment type="caution">
    <text evidence="3">The sequence shown here is derived from an EMBL/GenBank/DDBJ whole genome shotgun (WGS) entry which is preliminary data.</text>
</comment>
<keyword evidence="4" id="KW-1185">Reference proteome</keyword>
<evidence type="ECO:0000313" key="3">
    <source>
        <dbReference type="EMBL" id="RDX79370.1"/>
    </source>
</evidence>
<dbReference type="PANTHER" id="PTHR35317:SF11">
    <property type="entry name" value="CCHC-TYPE DOMAIN-CONTAINING PROTEIN"/>
    <property type="match status" value="1"/>
</dbReference>
<name>A0A371FMG0_MUCPR</name>
<feature type="domain" description="GAG-pre-integrase" evidence="1">
    <location>
        <begin position="226"/>
        <end position="283"/>
    </location>
</feature>
<gene>
    <name evidence="3" type="ORF">CR513_40214</name>
</gene>
<dbReference type="Pfam" id="PF13976">
    <property type="entry name" value="gag_pre-integrs"/>
    <property type="match status" value="1"/>
</dbReference>
<proteinExistence type="predicted"/>
<dbReference type="PANTHER" id="PTHR35317">
    <property type="entry name" value="OS04G0629600 PROTEIN"/>
    <property type="match status" value="1"/>
</dbReference>
<sequence>MREFELQRMKESETIKEYSHKLLSIANKIRLLGSDFAYSTIVEKTLVTIPERYETSITSLENSKDLSKITLAEVLHALMVQEQRRLMREDRAIEGARAAKVDERRSSSSESWLIDSDYTNHMTYDRELFKCLDNTEVKQVRIENGEQIPVKGKGSIAITSHIGTKTLFNVLYVLEINQNLLSVGQLLEKGFKVIFEDKSCIIKGPTGLEMFKVKMKSKSFSFDPMKEQVAFSIIASSIDLWHKKLGHFHHLGMNYMLKNQLVRGVPFLTKKLAKCEACDFGKQTRTPFLESSWRASQKLQLVHTDVAGP</sequence>
<dbReference type="EMBL" id="QJKJ01008561">
    <property type="protein sequence ID" value="RDX79370.1"/>
    <property type="molecule type" value="Genomic_DNA"/>
</dbReference>
<dbReference type="Pfam" id="PF22936">
    <property type="entry name" value="Pol_BBD"/>
    <property type="match status" value="1"/>
</dbReference>
<evidence type="ECO:0000259" key="2">
    <source>
        <dbReference type="Pfam" id="PF22936"/>
    </source>
</evidence>
<evidence type="ECO:0000313" key="4">
    <source>
        <dbReference type="Proteomes" id="UP000257109"/>
    </source>
</evidence>